<feature type="region of interest" description="Disordered" evidence="8">
    <location>
        <begin position="244"/>
        <end position="290"/>
    </location>
</feature>
<dbReference type="EC" id="3.4.19.12" evidence="3"/>
<feature type="compositionally biased region" description="Polar residues" evidence="8">
    <location>
        <begin position="272"/>
        <end position="283"/>
    </location>
</feature>
<dbReference type="CDD" id="cd02662">
    <property type="entry name" value="Peptidase_C19F"/>
    <property type="match status" value="1"/>
</dbReference>
<keyword evidence="7" id="KW-0788">Thiol protease</keyword>
<dbReference type="PANTHER" id="PTHR24006:SF888">
    <property type="entry name" value="UBIQUITIN CARBOXYL-TERMINAL HYDROLASE 30"/>
    <property type="match status" value="1"/>
</dbReference>
<dbReference type="Pfam" id="PF00443">
    <property type="entry name" value="UCH"/>
    <property type="match status" value="1"/>
</dbReference>
<organism evidence="11 12">
    <name type="scientific">Dendryphion nanum</name>
    <dbReference type="NCBI Taxonomy" id="256645"/>
    <lineage>
        <taxon>Eukaryota</taxon>
        <taxon>Fungi</taxon>
        <taxon>Dikarya</taxon>
        <taxon>Ascomycota</taxon>
        <taxon>Pezizomycotina</taxon>
        <taxon>Dothideomycetes</taxon>
        <taxon>Pleosporomycetidae</taxon>
        <taxon>Pleosporales</taxon>
        <taxon>Torulaceae</taxon>
        <taxon>Dendryphion</taxon>
    </lineage>
</organism>
<dbReference type="Proteomes" id="UP000700596">
    <property type="component" value="Unassembled WGS sequence"/>
</dbReference>
<dbReference type="InterPro" id="IPR038765">
    <property type="entry name" value="Papain-like_cys_pep_sf"/>
</dbReference>
<dbReference type="GO" id="GO:0016579">
    <property type="term" value="P:protein deubiquitination"/>
    <property type="evidence" value="ECO:0007669"/>
    <property type="project" value="InterPro"/>
</dbReference>
<dbReference type="AlphaFoldDB" id="A0A9P9D750"/>
<gene>
    <name evidence="11" type="ORF">B0J11DRAFT_140370</name>
</gene>
<evidence type="ECO:0000256" key="2">
    <source>
        <dbReference type="ARBA" id="ARBA00009085"/>
    </source>
</evidence>
<feature type="compositionally biased region" description="Low complexity" evidence="8">
    <location>
        <begin position="631"/>
        <end position="642"/>
    </location>
</feature>
<feature type="transmembrane region" description="Helical" evidence="9">
    <location>
        <begin position="41"/>
        <end position="64"/>
    </location>
</feature>
<dbReference type="InterPro" id="IPR028889">
    <property type="entry name" value="USP"/>
</dbReference>
<comment type="caution">
    <text evidence="11">The sequence shown here is derived from an EMBL/GenBank/DDBJ whole genome shotgun (WGS) entry which is preliminary data.</text>
</comment>
<keyword evidence="12" id="KW-1185">Reference proteome</keyword>
<keyword evidence="4" id="KW-0645">Protease</keyword>
<dbReference type="GO" id="GO:0005829">
    <property type="term" value="C:cytosol"/>
    <property type="evidence" value="ECO:0007669"/>
    <property type="project" value="TreeGrafter"/>
</dbReference>
<evidence type="ECO:0000256" key="8">
    <source>
        <dbReference type="SAM" id="MobiDB-lite"/>
    </source>
</evidence>
<name>A0A9P9D750_9PLEO</name>
<dbReference type="EMBL" id="JAGMWT010000018">
    <property type="protein sequence ID" value="KAH7113813.1"/>
    <property type="molecule type" value="Genomic_DNA"/>
</dbReference>
<evidence type="ECO:0000256" key="4">
    <source>
        <dbReference type="ARBA" id="ARBA00022670"/>
    </source>
</evidence>
<dbReference type="OrthoDB" id="2020758at2759"/>
<feature type="compositionally biased region" description="Basic and acidic residues" evidence="8">
    <location>
        <begin position="244"/>
        <end position="260"/>
    </location>
</feature>
<evidence type="ECO:0000256" key="1">
    <source>
        <dbReference type="ARBA" id="ARBA00000707"/>
    </source>
</evidence>
<dbReference type="PROSITE" id="PS50235">
    <property type="entry name" value="USP_3"/>
    <property type="match status" value="1"/>
</dbReference>
<dbReference type="InterPro" id="IPR001394">
    <property type="entry name" value="Peptidase_C19_UCH"/>
</dbReference>
<evidence type="ECO:0000256" key="5">
    <source>
        <dbReference type="ARBA" id="ARBA00022786"/>
    </source>
</evidence>
<evidence type="ECO:0000256" key="6">
    <source>
        <dbReference type="ARBA" id="ARBA00022801"/>
    </source>
</evidence>
<dbReference type="PANTHER" id="PTHR24006">
    <property type="entry name" value="UBIQUITIN CARBOXYL-TERMINAL HYDROLASE"/>
    <property type="match status" value="1"/>
</dbReference>
<evidence type="ECO:0000259" key="10">
    <source>
        <dbReference type="PROSITE" id="PS50235"/>
    </source>
</evidence>
<dbReference type="Gene3D" id="3.90.70.10">
    <property type="entry name" value="Cysteine proteinases"/>
    <property type="match status" value="1"/>
</dbReference>
<feature type="compositionally biased region" description="Polar residues" evidence="8">
    <location>
        <begin position="745"/>
        <end position="757"/>
    </location>
</feature>
<dbReference type="GO" id="GO:0006508">
    <property type="term" value="P:proteolysis"/>
    <property type="evidence" value="ECO:0007669"/>
    <property type="project" value="UniProtKB-KW"/>
</dbReference>
<feature type="region of interest" description="Disordered" evidence="8">
    <location>
        <begin position="631"/>
        <end position="666"/>
    </location>
</feature>
<dbReference type="GO" id="GO:0005634">
    <property type="term" value="C:nucleus"/>
    <property type="evidence" value="ECO:0007669"/>
    <property type="project" value="TreeGrafter"/>
</dbReference>
<reference evidence="11" key="1">
    <citation type="journal article" date="2021" name="Nat. Commun.">
        <title>Genetic determinants of endophytism in the Arabidopsis root mycobiome.</title>
        <authorList>
            <person name="Mesny F."/>
            <person name="Miyauchi S."/>
            <person name="Thiergart T."/>
            <person name="Pickel B."/>
            <person name="Atanasova L."/>
            <person name="Karlsson M."/>
            <person name="Huettel B."/>
            <person name="Barry K.W."/>
            <person name="Haridas S."/>
            <person name="Chen C."/>
            <person name="Bauer D."/>
            <person name="Andreopoulos W."/>
            <person name="Pangilinan J."/>
            <person name="LaButti K."/>
            <person name="Riley R."/>
            <person name="Lipzen A."/>
            <person name="Clum A."/>
            <person name="Drula E."/>
            <person name="Henrissat B."/>
            <person name="Kohler A."/>
            <person name="Grigoriev I.V."/>
            <person name="Martin F.M."/>
            <person name="Hacquard S."/>
        </authorList>
    </citation>
    <scope>NUCLEOTIDE SEQUENCE</scope>
    <source>
        <strain evidence="11">MPI-CAGE-CH-0243</strain>
    </source>
</reference>
<feature type="compositionally biased region" description="Polar residues" evidence="8">
    <location>
        <begin position="653"/>
        <end position="666"/>
    </location>
</feature>
<keyword evidence="9" id="KW-0812">Transmembrane</keyword>
<sequence>MNSRYYIDDDGSPVTGFWSHFHRTFLADSLRSTFDSDSTRYTVATLIGIYVLYTALNLLGFPVLQMAASLIGSSDERTSDMQASGGKVLSNVFGLNNGLLGKGVRGVTGALSKTYGSNAPAGLGNWDNSCYQNSVIQGLASLPSLRNYLDYTTEDTEHFGADSTNMALLEMIDKLHNPEHKGQHFWVKGILKSMSTWQQQDAQEYYSKIMDALDKEVQKAAKSKNLSMASWLLAFQSLTSTLTRSKENSQSDEHAEKPQDDMQAEATEQSKETQQSENPSSSTYEREISPNPLDGLLAQRVGCINCGYTEGLSMIPFNCITVPLGRAYHFDVRDCLDEYMKLEYIEGVECAKCTLLRLKNALAGLVGLATTPESKYALKLQAVEEALEENKLDDKTLETFGISKKNYKQTTKSRQAVIARAPKALVLHVNRSIFDEMTGAQLKNSASVSYPPVLDLGNWCLGSQPSESQKPDAEVEERWPKDPNVSMIATDDELMTTSPFQYRLRATITHFGSHGSGHYVCFRQQTPSVTSTVESSDSEDADDPKKKSDSWWRFSDESVREVSEEMALNQGGVFMLFYERIDPNAEPPLEAEPIVATLPVTSEDLPPLPTEYMEIGLSSDDLESAAVIALPESETESLSPSPFASPKILPFSPESTVPSTEASSTPLFDQEAGGVYLTHPETPDTIHEDTEMSEADTQDYDSDDAPSTLMTSDDESQTVTEPEEAKQDLDIPLALTPSPHRMRTAGNNPGQGKSGRQSLPMVSAL</sequence>
<feature type="region of interest" description="Disordered" evidence="8">
    <location>
        <begin position="691"/>
        <end position="765"/>
    </location>
</feature>
<feature type="domain" description="USP" evidence="10">
    <location>
        <begin position="121"/>
        <end position="581"/>
    </location>
</feature>
<dbReference type="InterPro" id="IPR018200">
    <property type="entry name" value="USP_CS"/>
</dbReference>
<dbReference type="SUPFAM" id="SSF54001">
    <property type="entry name" value="Cysteine proteinases"/>
    <property type="match status" value="1"/>
</dbReference>
<dbReference type="PROSITE" id="PS00973">
    <property type="entry name" value="USP_2"/>
    <property type="match status" value="1"/>
</dbReference>
<keyword evidence="6" id="KW-0378">Hydrolase</keyword>
<feature type="compositionally biased region" description="Acidic residues" evidence="8">
    <location>
        <begin position="691"/>
        <end position="704"/>
    </location>
</feature>
<dbReference type="GO" id="GO:0004843">
    <property type="term" value="F:cysteine-type deubiquitinase activity"/>
    <property type="evidence" value="ECO:0007669"/>
    <property type="project" value="UniProtKB-EC"/>
</dbReference>
<keyword evidence="5" id="KW-0833">Ubl conjugation pathway</keyword>
<evidence type="ECO:0000256" key="3">
    <source>
        <dbReference type="ARBA" id="ARBA00012759"/>
    </source>
</evidence>
<dbReference type="InterPro" id="IPR050164">
    <property type="entry name" value="Peptidase_C19"/>
</dbReference>
<protein>
    <recommendedName>
        <fullName evidence="3">ubiquitinyl hydrolase 1</fullName>
        <ecNumber evidence="3">3.4.19.12</ecNumber>
    </recommendedName>
</protein>
<comment type="similarity">
    <text evidence="2">Belongs to the peptidase C19 family.</text>
</comment>
<accession>A0A9P9D750</accession>
<evidence type="ECO:0000313" key="12">
    <source>
        <dbReference type="Proteomes" id="UP000700596"/>
    </source>
</evidence>
<keyword evidence="9" id="KW-1133">Transmembrane helix</keyword>
<proteinExistence type="inferred from homology"/>
<evidence type="ECO:0000256" key="7">
    <source>
        <dbReference type="ARBA" id="ARBA00022807"/>
    </source>
</evidence>
<comment type="catalytic activity">
    <reaction evidence="1">
        <text>Thiol-dependent hydrolysis of ester, thioester, amide, peptide and isopeptide bonds formed by the C-terminal Gly of ubiquitin (a 76-residue protein attached to proteins as an intracellular targeting signal).</text>
        <dbReference type="EC" id="3.4.19.12"/>
    </reaction>
</comment>
<keyword evidence="9" id="KW-0472">Membrane</keyword>
<evidence type="ECO:0000256" key="9">
    <source>
        <dbReference type="SAM" id="Phobius"/>
    </source>
</evidence>
<evidence type="ECO:0000313" key="11">
    <source>
        <dbReference type="EMBL" id="KAH7113813.1"/>
    </source>
</evidence>